<feature type="compositionally biased region" description="Polar residues" evidence="1">
    <location>
        <begin position="896"/>
        <end position="916"/>
    </location>
</feature>
<feature type="region of interest" description="Disordered" evidence="1">
    <location>
        <begin position="877"/>
        <end position="930"/>
    </location>
</feature>
<evidence type="ECO:0000313" key="3">
    <source>
        <dbReference type="Proteomes" id="UP000230886"/>
    </source>
</evidence>
<gene>
    <name evidence="2" type="ORF">CHR55_26280</name>
</gene>
<comment type="caution">
    <text evidence="2">The sequence shown here is derived from an EMBL/GenBank/DDBJ whole genome shotgun (WGS) entry which is preliminary data.</text>
</comment>
<dbReference type="InterPro" id="IPR007555">
    <property type="entry name" value="DUF499"/>
</dbReference>
<accession>A0A2A5J470</accession>
<dbReference type="RefSeq" id="WP_099698437.1">
    <property type="nucleotide sequence ID" value="NZ_NOVD01000031.1"/>
</dbReference>
<name>A0A2A5J470_RHOSG</name>
<organism evidence="2 3">
    <name type="scientific">Rhodococcus qingshengii</name>
    <dbReference type="NCBI Taxonomy" id="334542"/>
    <lineage>
        <taxon>Bacteria</taxon>
        <taxon>Bacillati</taxon>
        <taxon>Actinomycetota</taxon>
        <taxon>Actinomycetes</taxon>
        <taxon>Mycobacteriales</taxon>
        <taxon>Nocardiaceae</taxon>
        <taxon>Rhodococcus</taxon>
        <taxon>Rhodococcus erythropolis group</taxon>
    </lineage>
</organism>
<dbReference type="AlphaFoldDB" id="A0A2A5J470"/>
<reference evidence="2 3" key="1">
    <citation type="submission" date="2017-07" db="EMBL/GenBank/DDBJ databases">
        <title>Draft sequence of Rhodococcus enclensis 23b-28.</title>
        <authorList>
            <person name="Besaury L."/>
            <person name="Sancelme M."/>
            <person name="Amato P."/>
            <person name="Lallement A."/>
            <person name="Delort A.-M."/>
        </authorList>
    </citation>
    <scope>NUCLEOTIDE SEQUENCE [LARGE SCALE GENOMIC DNA]</scope>
    <source>
        <strain evidence="2 3">23b-28</strain>
    </source>
</reference>
<evidence type="ECO:0000256" key="1">
    <source>
        <dbReference type="SAM" id="MobiDB-lite"/>
    </source>
</evidence>
<protein>
    <submittedName>
        <fullName evidence="2">AAA family ATPase</fullName>
    </submittedName>
</protein>
<dbReference type="Pfam" id="PF04465">
    <property type="entry name" value="DUF499"/>
    <property type="match status" value="1"/>
</dbReference>
<sequence length="1005" mass="108962">MATKSVTPWWKALQIRKEIISASGQIDDVQMSLFQAVYGLGTARAPYADAIYYGSITHPTERLVDLLAEIAIRIGGGEDYQKARAVTRLDQGMGGGKSHACIGAFHLAANPIALMQTELGQAVAAAGSKKIGRPLAGNLDNPHVVVLPCDSMTPFAPVQELDGPAATFYERFLWRLFSRDYALFERYKPYWNDKSKIGEAFRAVNRPVLVIVDEILDYIGNGLDGADNPQLAAQDVAFLRALLDVINDVPNVAMVVVMIASEKDSIALSSAAQARRDDLNSLLDRNGTPATVTEVGDFASILRRRLFEADPANEVLDATAKLYRSALADKAWAKNVWDATSADWRHDWDAQVAACYPFHPMLIGIAKNEWSAVTGFQKVRSTIRIFAATVYAQQQRGLAGEWVPVLIGPGDLPLSDNAVREALLGSGLVEDEKTIANYRSLAENEVVNAARDGGIARKQDLARDLLMWAESNPFASERAATFIFLASIVGTLRPGRGRGASAPEVKAATSIPDPLYTVTDADLVVDDLVNPDRGMNAVESIPGQGNNKPARYFLSTRLTHRMLVNNIKRTITETERDQVIAKFAEKMTSSGPFRDVKFVPADRSRTAVEVLTTAGIDTAHVNRLIVLDPSQFSLRNGMEQATMEALTAAMGMGRGTDQVPIQWASSAVFAVVNTQRRAVARGVAVQYLALQKALAAPEIQGDEELKKAGTSEFTAAKEQLEKALRRAFQHVVFLWQPDPDGERTISDITFDSDNLTALNGTMVWKSLAEKDKAFDAGQFSAKALVHNLRDRDYGRSLSEIRSSFYNAPRLPLLYGGDTDLQRAIFDAVEDGLLRIVDGSDSNVAVTSSGQVNLTSAGLRLAKMPAKCEVCGVAEDNHDCPPAEETPNDETPGDETGPTTSAPKKSTRSSNGSSQRGASVAPENPTDPEPAATEKQLAFSFTSNLLNQEEAADGFAALFRSLYLACDERQVSYLQGTLQFVVDGDVAADIAEKVADLGLTATVRDM</sequence>
<dbReference type="Proteomes" id="UP000230886">
    <property type="component" value="Unassembled WGS sequence"/>
</dbReference>
<proteinExistence type="predicted"/>
<evidence type="ECO:0000313" key="2">
    <source>
        <dbReference type="EMBL" id="PCK24398.1"/>
    </source>
</evidence>
<dbReference type="EMBL" id="NOVD01000031">
    <property type="protein sequence ID" value="PCK24398.1"/>
    <property type="molecule type" value="Genomic_DNA"/>
</dbReference>